<protein>
    <submittedName>
        <fullName evidence="3">Uncharacterized protein</fullName>
    </submittedName>
</protein>
<evidence type="ECO:0000313" key="2">
    <source>
        <dbReference type="Proteomes" id="UP000887540"/>
    </source>
</evidence>
<dbReference type="WBParaSite" id="ACRNAN_scaffold1388.g21510.t1">
    <property type="protein sequence ID" value="ACRNAN_scaffold1388.g21510.t1"/>
    <property type="gene ID" value="ACRNAN_scaffold1388.g21510"/>
</dbReference>
<accession>A0A914CUE5</accession>
<name>A0A914CUE5_9BILA</name>
<organism evidence="2 3">
    <name type="scientific">Acrobeloides nanus</name>
    <dbReference type="NCBI Taxonomy" id="290746"/>
    <lineage>
        <taxon>Eukaryota</taxon>
        <taxon>Metazoa</taxon>
        <taxon>Ecdysozoa</taxon>
        <taxon>Nematoda</taxon>
        <taxon>Chromadorea</taxon>
        <taxon>Rhabditida</taxon>
        <taxon>Tylenchina</taxon>
        <taxon>Cephalobomorpha</taxon>
        <taxon>Cephaloboidea</taxon>
        <taxon>Cephalobidae</taxon>
        <taxon>Acrobeloides</taxon>
    </lineage>
</organism>
<evidence type="ECO:0000256" key="1">
    <source>
        <dbReference type="SAM" id="Phobius"/>
    </source>
</evidence>
<evidence type="ECO:0000313" key="3">
    <source>
        <dbReference type="WBParaSite" id="ACRNAN_scaffold1388.g21510.t1"/>
    </source>
</evidence>
<proteinExistence type="predicted"/>
<sequence length="72" mass="8328">MGLNHQMGPNINNFIKERQRASNRLVLITLLSIFILEFIPNLIVFLFDKAHLDTNLLGPYTRLFVSFQLIIA</sequence>
<feature type="transmembrane region" description="Helical" evidence="1">
    <location>
        <begin position="25"/>
        <end position="47"/>
    </location>
</feature>
<reference evidence="3" key="1">
    <citation type="submission" date="2022-11" db="UniProtKB">
        <authorList>
            <consortium name="WormBaseParasite"/>
        </authorList>
    </citation>
    <scope>IDENTIFICATION</scope>
</reference>
<keyword evidence="2" id="KW-1185">Reference proteome</keyword>
<dbReference type="AlphaFoldDB" id="A0A914CUE5"/>
<dbReference type="Proteomes" id="UP000887540">
    <property type="component" value="Unplaced"/>
</dbReference>
<keyword evidence="1" id="KW-0472">Membrane</keyword>
<keyword evidence="1" id="KW-1133">Transmembrane helix</keyword>
<keyword evidence="1" id="KW-0812">Transmembrane</keyword>